<gene>
    <name evidence="1" type="ORF">METZ01_LOCUS330597</name>
</gene>
<evidence type="ECO:0000313" key="1">
    <source>
        <dbReference type="EMBL" id="SVC77743.1"/>
    </source>
</evidence>
<organism evidence="1">
    <name type="scientific">marine metagenome</name>
    <dbReference type="NCBI Taxonomy" id="408172"/>
    <lineage>
        <taxon>unclassified sequences</taxon>
        <taxon>metagenomes</taxon>
        <taxon>ecological metagenomes</taxon>
    </lineage>
</organism>
<protein>
    <submittedName>
        <fullName evidence="1">Uncharacterized protein</fullName>
    </submittedName>
</protein>
<dbReference type="EMBL" id="UINC01110317">
    <property type="protein sequence ID" value="SVC77743.1"/>
    <property type="molecule type" value="Genomic_DNA"/>
</dbReference>
<proteinExistence type="predicted"/>
<name>A0A382PWJ5_9ZZZZ</name>
<sequence>MVTLIGCKHAYRSDTVPGHIAMMPTDCANFAAIDQWLLEKSLLSKGYTQSREEYNYAKSVHKTALWNLRYTCNNVVSR</sequence>
<reference evidence="1" key="1">
    <citation type="submission" date="2018-05" db="EMBL/GenBank/DDBJ databases">
        <authorList>
            <person name="Lanie J.A."/>
            <person name="Ng W.-L."/>
            <person name="Kazmierczak K.M."/>
            <person name="Andrzejewski T.M."/>
            <person name="Davidsen T.M."/>
            <person name="Wayne K.J."/>
            <person name="Tettelin H."/>
            <person name="Glass J.I."/>
            <person name="Rusch D."/>
            <person name="Podicherti R."/>
            <person name="Tsui H.-C.T."/>
            <person name="Winkler M.E."/>
        </authorList>
    </citation>
    <scope>NUCLEOTIDE SEQUENCE</scope>
</reference>
<accession>A0A382PWJ5</accession>
<dbReference type="AlphaFoldDB" id="A0A382PWJ5"/>